<sequence length="173" mass="20371">EYMSDATQQYYYQKIKETGSLENDVDNFWLNLLPDYFQKKLKYGIEQEARVLPTVTKQRADWTIRYIKNGDPKKVILMEDKRKGMESQTQHWALALDQLTRYMTLVRTEPGQDPTKTLYGAVNIGTYSRFYQLDPYAQQCIDYPGTNGRHYELAKDEAEIHAILLDFVRKTSH</sequence>
<gene>
    <name evidence="1" type="ORF">BDR25DRAFT_154785</name>
</gene>
<accession>A0ACB6QD42</accession>
<comment type="caution">
    <text evidence="1">The sequence shown here is derived from an EMBL/GenBank/DDBJ whole genome shotgun (WGS) entry which is preliminary data.</text>
</comment>
<feature type="non-terminal residue" evidence="1">
    <location>
        <position position="173"/>
    </location>
</feature>
<reference evidence="1" key="1">
    <citation type="journal article" date="2020" name="Stud. Mycol.">
        <title>101 Dothideomycetes genomes: a test case for predicting lifestyles and emergence of pathogens.</title>
        <authorList>
            <person name="Haridas S."/>
            <person name="Albert R."/>
            <person name="Binder M."/>
            <person name="Bloem J."/>
            <person name="Labutti K."/>
            <person name="Salamov A."/>
            <person name="Andreopoulos B."/>
            <person name="Baker S."/>
            <person name="Barry K."/>
            <person name="Bills G."/>
            <person name="Bluhm B."/>
            <person name="Cannon C."/>
            <person name="Castanera R."/>
            <person name="Culley D."/>
            <person name="Daum C."/>
            <person name="Ezra D."/>
            <person name="Gonzalez J."/>
            <person name="Henrissat B."/>
            <person name="Kuo A."/>
            <person name="Liang C."/>
            <person name="Lipzen A."/>
            <person name="Lutzoni F."/>
            <person name="Magnuson J."/>
            <person name="Mondo S."/>
            <person name="Nolan M."/>
            <person name="Ohm R."/>
            <person name="Pangilinan J."/>
            <person name="Park H.-J."/>
            <person name="Ramirez L."/>
            <person name="Alfaro M."/>
            <person name="Sun H."/>
            <person name="Tritt A."/>
            <person name="Yoshinaga Y."/>
            <person name="Zwiers L.-H."/>
            <person name="Turgeon B."/>
            <person name="Goodwin S."/>
            <person name="Spatafora J."/>
            <person name="Crous P."/>
            <person name="Grigoriev I."/>
        </authorList>
    </citation>
    <scope>NUCLEOTIDE SEQUENCE</scope>
    <source>
        <strain evidence="1">ATCC 200398</strain>
    </source>
</reference>
<dbReference type="EMBL" id="MU003536">
    <property type="protein sequence ID" value="KAF2464528.1"/>
    <property type="molecule type" value="Genomic_DNA"/>
</dbReference>
<dbReference type="Proteomes" id="UP000799755">
    <property type="component" value="Unassembled WGS sequence"/>
</dbReference>
<feature type="non-terminal residue" evidence="1">
    <location>
        <position position="1"/>
    </location>
</feature>
<proteinExistence type="predicted"/>
<organism evidence="1 2">
    <name type="scientific">Lindgomyces ingoldianus</name>
    <dbReference type="NCBI Taxonomy" id="673940"/>
    <lineage>
        <taxon>Eukaryota</taxon>
        <taxon>Fungi</taxon>
        <taxon>Dikarya</taxon>
        <taxon>Ascomycota</taxon>
        <taxon>Pezizomycotina</taxon>
        <taxon>Dothideomycetes</taxon>
        <taxon>Pleosporomycetidae</taxon>
        <taxon>Pleosporales</taxon>
        <taxon>Lindgomycetaceae</taxon>
        <taxon>Lindgomyces</taxon>
    </lineage>
</organism>
<keyword evidence="2" id="KW-1185">Reference proteome</keyword>
<evidence type="ECO:0000313" key="1">
    <source>
        <dbReference type="EMBL" id="KAF2464528.1"/>
    </source>
</evidence>
<evidence type="ECO:0000313" key="2">
    <source>
        <dbReference type="Proteomes" id="UP000799755"/>
    </source>
</evidence>
<name>A0ACB6QD42_9PLEO</name>
<protein>
    <submittedName>
        <fullName evidence="1">Uncharacterized protein</fullName>
    </submittedName>
</protein>